<dbReference type="PROSITE" id="PS50262">
    <property type="entry name" value="G_PROTEIN_RECEP_F1_2"/>
    <property type="match status" value="1"/>
</dbReference>
<evidence type="ECO:0000313" key="8">
    <source>
        <dbReference type="Proteomes" id="UP000828390"/>
    </source>
</evidence>
<evidence type="ECO:0000256" key="5">
    <source>
        <dbReference type="SAM" id="Phobius"/>
    </source>
</evidence>
<accession>A0A9D3Y5B0</accession>
<proteinExistence type="predicted"/>
<reference evidence="7" key="2">
    <citation type="submission" date="2020-11" db="EMBL/GenBank/DDBJ databases">
        <authorList>
            <person name="McCartney M.A."/>
            <person name="Auch B."/>
            <person name="Kono T."/>
            <person name="Mallez S."/>
            <person name="Becker A."/>
            <person name="Gohl D.M."/>
            <person name="Silverstein K.A.T."/>
            <person name="Koren S."/>
            <person name="Bechman K.B."/>
            <person name="Herman A."/>
            <person name="Abrahante J.E."/>
            <person name="Garbe J."/>
        </authorList>
    </citation>
    <scope>NUCLEOTIDE SEQUENCE</scope>
    <source>
        <strain evidence="7">Duluth1</strain>
        <tissue evidence="7">Whole animal</tissue>
    </source>
</reference>
<comment type="subcellular location">
    <subcellularLocation>
        <location evidence="1">Membrane</location>
    </subcellularLocation>
</comment>
<organism evidence="7 8">
    <name type="scientific">Dreissena polymorpha</name>
    <name type="common">Zebra mussel</name>
    <name type="synonym">Mytilus polymorpha</name>
    <dbReference type="NCBI Taxonomy" id="45954"/>
    <lineage>
        <taxon>Eukaryota</taxon>
        <taxon>Metazoa</taxon>
        <taxon>Spiralia</taxon>
        <taxon>Lophotrochozoa</taxon>
        <taxon>Mollusca</taxon>
        <taxon>Bivalvia</taxon>
        <taxon>Autobranchia</taxon>
        <taxon>Heteroconchia</taxon>
        <taxon>Euheterodonta</taxon>
        <taxon>Imparidentia</taxon>
        <taxon>Neoheterodontei</taxon>
        <taxon>Myida</taxon>
        <taxon>Dreissenoidea</taxon>
        <taxon>Dreissenidae</taxon>
        <taxon>Dreissena</taxon>
    </lineage>
</organism>
<dbReference type="Gene3D" id="1.20.1070.10">
    <property type="entry name" value="Rhodopsin 7-helix transmembrane proteins"/>
    <property type="match status" value="1"/>
</dbReference>
<evidence type="ECO:0000313" key="7">
    <source>
        <dbReference type="EMBL" id="KAH3692023.1"/>
    </source>
</evidence>
<dbReference type="InterPro" id="IPR017452">
    <property type="entry name" value="GPCR_Rhodpsn_7TM"/>
</dbReference>
<feature type="transmembrane region" description="Helical" evidence="5">
    <location>
        <begin position="85"/>
        <end position="105"/>
    </location>
</feature>
<evidence type="ECO:0000259" key="6">
    <source>
        <dbReference type="PROSITE" id="PS50262"/>
    </source>
</evidence>
<dbReference type="EMBL" id="JAIWYP010000026">
    <property type="protein sequence ID" value="KAH3692023.1"/>
    <property type="molecule type" value="Genomic_DNA"/>
</dbReference>
<evidence type="ECO:0000256" key="4">
    <source>
        <dbReference type="ARBA" id="ARBA00023136"/>
    </source>
</evidence>
<gene>
    <name evidence="7" type="ORF">DPMN_194898</name>
</gene>
<dbReference type="GO" id="GO:0016020">
    <property type="term" value="C:membrane"/>
    <property type="evidence" value="ECO:0007669"/>
    <property type="project" value="UniProtKB-SubCell"/>
</dbReference>
<dbReference type="Proteomes" id="UP000828390">
    <property type="component" value="Unassembled WGS sequence"/>
</dbReference>
<keyword evidence="2 5" id="KW-0812">Transmembrane</keyword>
<dbReference type="GO" id="GO:0004930">
    <property type="term" value="F:G protein-coupled receptor activity"/>
    <property type="evidence" value="ECO:0007669"/>
    <property type="project" value="InterPro"/>
</dbReference>
<dbReference type="InterPro" id="IPR000276">
    <property type="entry name" value="GPCR_Rhodpsn"/>
</dbReference>
<protein>
    <recommendedName>
        <fullName evidence="6">G-protein coupled receptors family 1 profile domain-containing protein</fullName>
    </recommendedName>
</protein>
<reference evidence="7" key="1">
    <citation type="journal article" date="2019" name="bioRxiv">
        <title>The Genome of the Zebra Mussel, Dreissena polymorpha: A Resource for Invasive Species Research.</title>
        <authorList>
            <person name="McCartney M.A."/>
            <person name="Auch B."/>
            <person name="Kono T."/>
            <person name="Mallez S."/>
            <person name="Zhang Y."/>
            <person name="Obille A."/>
            <person name="Becker A."/>
            <person name="Abrahante J.E."/>
            <person name="Garbe J."/>
            <person name="Badalamenti J.P."/>
            <person name="Herman A."/>
            <person name="Mangelson H."/>
            <person name="Liachko I."/>
            <person name="Sullivan S."/>
            <person name="Sone E.D."/>
            <person name="Koren S."/>
            <person name="Silverstein K.A.T."/>
            <person name="Beckman K.B."/>
            <person name="Gohl D.M."/>
        </authorList>
    </citation>
    <scope>NUCLEOTIDE SEQUENCE</scope>
    <source>
        <strain evidence="7">Duluth1</strain>
        <tissue evidence="7">Whole animal</tissue>
    </source>
</reference>
<feature type="domain" description="G-protein coupled receptors family 1 profile" evidence="6">
    <location>
        <begin position="1"/>
        <end position="98"/>
    </location>
</feature>
<keyword evidence="4 5" id="KW-0472">Membrane</keyword>
<name>A0A9D3Y5B0_DREPO</name>
<keyword evidence="8" id="KW-1185">Reference proteome</keyword>
<comment type="caution">
    <text evidence="7">The sequence shown here is derived from an EMBL/GenBank/DDBJ whole genome shotgun (WGS) entry which is preliminary data.</text>
</comment>
<dbReference type="AlphaFoldDB" id="A0A9D3Y5B0"/>
<evidence type="ECO:0000256" key="3">
    <source>
        <dbReference type="ARBA" id="ARBA00022989"/>
    </source>
</evidence>
<dbReference type="Pfam" id="PF00001">
    <property type="entry name" value="7tm_1"/>
    <property type="match status" value="1"/>
</dbReference>
<evidence type="ECO:0000256" key="2">
    <source>
        <dbReference type="ARBA" id="ARBA00022692"/>
    </source>
</evidence>
<dbReference type="SUPFAM" id="SSF81321">
    <property type="entry name" value="Family A G protein-coupled receptor-like"/>
    <property type="match status" value="1"/>
</dbReference>
<feature type="transmembrane region" description="Helical" evidence="5">
    <location>
        <begin position="26"/>
        <end position="49"/>
    </location>
</feature>
<evidence type="ECO:0000256" key="1">
    <source>
        <dbReference type="ARBA" id="ARBA00004370"/>
    </source>
</evidence>
<sequence length="106" mass="12428">MKRPPGNQQVVQFCTLGWPWERHFPLIYKALIALFCFFIPVKIIIISYYRLSKTFRKSRRAVGSFSRNSKQVDSKNAVRRSKQQTIVRTLVLIVLVFIAMCYHCSS</sequence>
<keyword evidence="3 5" id="KW-1133">Transmembrane helix</keyword>